<dbReference type="AlphaFoldDB" id="A0A1Z5IL21"/>
<dbReference type="RefSeq" id="WP_089087455.1">
    <property type="nucleotide sequence ID" value="NZ_BCMH01000001.1"/>
</dbReference>
<evidence type="ECO:0000256" key="2">
    <source>
        <dbReference type="ARBA" id="ARBA00022692"/>
    </source>
</evidence>
<keyword evidence="3 5" id="KW-1133">Transmembrane helix</keyword>
<comment type="caution">
    <text evidence="7">The sequence shown here is derived from an EMBL/GenBank/DDBJ whole genome shotgun (WGS) entry which is preliminary data.</text>
</comment>
<dbReference type="Pfam" id="PF04138">
    <property type="entry name" value="GtrA_DPMS_TM"/>
    <property type="match status" value="1"/>
</dbReference>
<evidence type="ECO:0000256" key="5">
    <source>
        <dbReference type="SAM" id="Phobius"/>
    </source>
</evidence>
<feature type="domain" description="GtrA/DPMS transmembrane" evidence="6">
    <location>
        <begin position="17"/>
        <end position="103"/>
    </location>
</feature>
<accession>A0A1Z5IL21</accession>
<keyword evidence="8" id="KW-1185">Reference proteome</keyword>
<reference evidence="7 8" key="1">
    <citation type="submission" date="2015-11" db="EMBL/GenBank/DDBJ databases">
        <title>Draft genome sequences of new species of the genus Lactobacillus isolated from orchardgrass silage.</title>
        <authorList>
            <person name="Tohno M."/>
            <person name="Tanizawa Y."/>
            <person name="Arita M."/>
        </authorList>
    </citation>
    <scope>NUCLEOTIDE SEQUENCE [LARGE SCALE GENOMIC DNA]</scope>
    <source>
        <strain evidence="7 8">IWT140</strain>
    </source>
</reference>
<dbReference type="GO" id="GO:0000271">
    <property type="term" value="P:polysaccharide biosynthetic process"/>
    <property type="evidence" value="ECO:0007669"/>
    <property type="project" value="InterPro"/>
</dbReference>
<evidence type="ECO:0000256" key="3">
    <source>
        <dbReference type="ARBA" id="ARBA00022989"/>
    </source>
</evidence>
<feature type="transmembrane region" description="Helical" evidence="5">
    <location>
        <begin position="48"/>
        <end position="73"/>
    </location>
</feature>
<proteinExistence type="predicted"/>
<dbReference type="InterPro" id="IPR007267">
    <property type="entry name" value="GtrA_DPMS_TM"/>
</dbReference>
<evidence type="ECO:0000256" key="1">
    <source>
        <dbReference type="ARBA" id="ARBA00004141"/>
    </source>
</evidence>
<keyword evidence="4 5" id="KW-0472">Membrane</keyword>
<name>A0A1Z5IL21_9LACO</name>
<dbReference type="Proteomes" id="UP000198430">
    <property type="component" value="Unassembled WGS sequence"/>
</dbReference>
<feature type="transmembrane region" description="Helical" evidence="5">
    <location>
        <begin position="85"/>
        <end position="107"/>
    </location>
</feature>
<dbReference type="GO" id="GO:0016020">
    <property type="term" value="C:membrane"/>
    <property type="evidence" value="ECO:0007669"/>
    <property type="project" value="UniProtKB-SubCell"/>
</dbReference>
<evidence type="ECO:0000313" key="8">
    <source>
        <dbReference type="Proteomes" id="UP000198430"/>
    </source>
</evidence>
<feature type="transmembrane region" description="Helical" evidence="5">
    <location>
        <begin position="16"/>
        <end position="36"/>
    </location>
</feature>
<sequence>MDKTFKTACIDHSDSFRYLIVGGGTTLTNIVILLSLTHIAVPWALANILAWLASVLFAFIANKIVFVDSIIATPKVVVKEGLRFFALRGASLLVNTVIMFITGMTLMHGSHGAIGSTNHLKPVNIA</sequence>
<gene>
    <name evidence="7" type="ORF">IWT140_00060</name>
</gene>
<evidence type="ECO:0000256" key="4">
    <source>
        <dbReference type="ARBA" id="ARBA00023136"/>
    </source>
</evidence>
<comment type="subcellular location">
    <subcellularLocation>
        <location evidence="1">Membrane</location>
        <topology evidence="1">Multi-pass membrane protein</topology>
    </subcellularLocation>
</comment>
<evidence type="ECO:0000313" key="7">
    <source>
        <dbReference type="EMBL" id="GAX02463.1"/>
    </source>
</evidence>
<evidence type="ECO:0000259" key="6">
    <source>
        <dbReference type="Pfam" id="PF04138"/>
    </source>
</evidence>
<organism evidence="7 8">
    <name type="scientific">Secundilactobacillus pentosiphilus</name>
    <dbReference type="NCBI Taxonomy" id="1714682"/>
    <lineage>
        <taxon>Bacteria</taxon>
        <taxon>Bacillati</taxon>
        <taxon>Bacillota</taxon>
        <taxon>Bacilli</taxon>
        <taxon>Lactobacillales</taxon>
        <taxon>Lactobacillaceae</taxon>
        <taxon>Secundilactobacillus</taxon>
    </lineage>
</organism>
<keyword evidence="2 5" id="KW-0812">Transmembrane</keyword>
<dbReference type="EMBL" id="BCMH01000001">
    <property type="protein sequence ID" value="GAX02463.1"/>
    <property type="molecule type" value="Genomic_DNA"/>
</dbReference>
<protein>
    <submittedName>
        <fullName evidence="7">Cell wall teichoic acid glycosylation protein</fullName>
    </submittedName>
</protein>